<keyword evidence="6" id="KW-0902">Two-component regulatory system</keyword>
<dbReference type="RefSeq" id="WP_400185575.1">
    <property type="nucleotide sequence ID" value="NZ_JBGORX010000001.1"/>
</dbReference>
<keyword evidence="5" id="KW-0418">Kinase</keyword>
<dbReference type="SMART" id="SM00387">
    <property type="entry name" value="HATPase_c"/>
    <property type="match status" value="1"/>
</dbReference>
<dbReference type="InterPro" id="IPR036890">
    <property type="entry name" value="HATPase_C_sf"/>
</dbReference>
<evidence type="ECO:0000256" key="3">
    <source>
        <dbReference type="ARBA" id="ARBA00022553"/>
    </source>
</evidence>
<gene>
    <name evidence="9" type="ORF">ACD661_00710</name>
</gene>
<dbReference type="Gene3D" id="1.10.287.130">
    <property type="match status" value="1"/>
</dbReference>
<evidence type="ECO:0000256" key="5">
    <source>
        <dbReference type="ARBA" id="ARBA00022777"/>
    </source>
</evidence>
<protein>
    <recommendedName>
        <fullName evidence="2">histidine kinase</fullName>
        <ecNumber evidence="2">2.7.13.3</ecNumber>
    </recommendedName>
</protein>
<keyword evidence="3" id="KW-0597">Phosphoprotein</keyword>
<dbReference type="Proteomes" id="UP001615550">
    <property type="component" value="Unassembled WGS sequence"/>
</dbReference>
<accession>A0ABW8D5B7</accession>
<evidence type="ECO:0000256" key="6">
    <source>
        <dbReference type="ARBA" id="ARBA00023012"/>
    </source>
</evidence>
<dbReference type="InterPro" id="IPR005467">
    <property type="entry name" value="His_kinase_dom"/>
</dbReference>
<evidence type="ECO:0000256" key="4">
    <source>
        <dbReference type="ARBA" id="ARBA00022679"/>
    </source>
</evidence>
<evidence type="ECO:0000259" key="8">
    <source>
        <dbReference type="PROSITE" id="PS50109"/>
    </source>
</evidence>
<dbReference type="InterPro" id="IPR003018">
    <property type="entry name" value="GAF"/>
</dbReference>
<keyword evidence="9" id="KW-0067">ATP-binding</keyword>
<feature type="domain" description="Histidine kinase" evidence="8">
    <location>
        <begin position="275"/>
        <end position="491"/>
    </location>
</feature>
<evidence type="ECO:0000256" key="7">
    <source>
        <dbReference type="SAM" id="Coils"/>
    </source>
</evidence>
<dbReference type="PROSITE" id="PS50109">
    <property type="entry name" value="HIS_KIN"/>
    <property type="match status" value="1"/>
</dbReference>
<dbReference type="Pfam" id="PF00512">
    <property type="entry name" value="HisKA"/>
    <property type="match status" value="1"/>
</dbReference>
<dbReference type="InterPro" id="IPR029016">
    <property type="entry name" value="GAF-like_dom_sf"/>
</dbReference>
<organism evidence="9 10">
    <name type="scientific">Legionella lytica</name>
    <dbReference type="NCBI Taxonomy" id="96232"/>
    <lineage>
        <taxon>Bacteria</taxon>
        <taxon>Pseudomonadati</taxon>
        <taxon>Pseudomonadota</taxon>
        <taxon>Gammaproteobacteria</taxon>
        <taxon>Legionellales</taxon>
        <taxon>Legionellaceae</taxon>
        <taxon>Legionella</taxon>
    </lineage>
</organism>
<dbReference type="SUPFAM" id="SSF55781">
    <property type="entry name" value="GAF domain-like"/>
    <property type="match status" value="1"/>
</dbReference>
<keyword evidence="7" id="KW-0175">Coiled coil</keyword>
<dbReference type="Pfam" id="PF13185">
    <property type="entry name" value="GAF_2"/>
    <property type="match status" value="1"/>
</dbReference>
<comment type="catalytic activity">
    <reaction evidence="1">
        <text>ATP + protein L-histidine = ADP + protein N-phospho-L-histidine.</text>
        <dbReference type="EC" id="2.7.13.3"/>
    </reaction>
</comment>
<dbReference type="InterPro" id="IPR003661">
    <property type="entry name" value="HisK_dim/P_dom"/>
</dbReference>
<dbReference type="EMBL" id="JBGORX010000001">
    <property type="protein sequence ID" value="MFJ1267071.1"/>
    <property type="molecule type" value="Genomic_DNA"/>
</dbReference>
<dbReference type="PANTHER" id="PTHR43711">
    <property type="entry name" value="TWO-COMPONENT HISTIDINE KINASE"/>
    <property type="match status" value="1"/>
</dbReference>
<dbReference type="GO" id="GO:0005524">
    <property type="term" value="F:ATP binding"/>
    <property type="evidence" value="ECO:0007669"/>
    <property type="project" value="UniProtKB-KW"/>
</dbReference>
<feature type="coiled-coil region" evidence="7">
    <location>
        <begin position="20"/>
        <end position="54"/>
    </location>
</feature>
<keyword evidence="10" id="KW-1185">Reference proteome</keyword>
<evidence type="ECO:0000256" key="1">
    <source>
        <dbReference type="ARBA" id="ARBA00000085"/>
    </source>
</evidence>
<evidence type="ECO:0000256" key="2">
    <source>
        <dbReference type="ARBA" id="ARBA00012438"/>
    </source>
</evidence>
<dbReference type="PANTHER" id="PTHR43711:SF31">
    <property type="entry name" value="HISTIDINE KINASE"/>
    <property type="match status" value="1"/>
</dbReference>
<dbReference type="InterPro" id="IPR004358">
    <property type="entry name" value="Sig_transdc_His_kin-like_C"/>
</dbReference>
<dbReference type="PRINTS" id="PR00344">
    <property type="entry name" value="BCTRLSENSOR"/>
</dbReference>
<dbReference type="SMART" id="SM00388">
    <property type="entry name" value="HisKA"/>
    <property type="match status" value="1"/>
</dbReference>
<dbReference type="Pfam" id="PF02518">
    <property type="entry name" value="HATPase_c"/>
    <property type="match status" value="1"/>
</dbReference>
<dbReference type="InterPro" id="IPR036097">
    <property type="entry name" value="HisK_dim/P_sf"/>
</dbReference>
<dbReference type="CDD" id="cd00082">
    <property type="entry name" value="HisKA"/>
    <property type="match status" value="1"/>
</dbReference>
<evidence type="ECO:0000313" key="9">
    <source>
        <dbReference type="EMBL" id="MFJ1267071.1"/>
    </source>
</evidence>
<dbReference type="CDD" id="cd00075">
    <property type="entry name" value="HATPase"/>
    <property type="match status" value="1"/>
</dbReference>
<evidence type="ECO:0000313" key="10">
    <source>
        <dbReference type="Proteomes" id="UP001615550"/>
    </source>
</evidence>
<dbReference type="InterPro" id="IPR003594">
    <property type="entry name" value="HATPase_dom"/>
</dbReference>
<dbReference type="InterPro" id="IPR050736">
    <property type="entry name" value="Sensor_HK_Regulatory"/>
</dbReference>
<dbReference type="SUPFAM" id="SSF55874">
    <property type="entry name" value="ATPase domain of HSP90 chaperone/DNA topoisomerase II/histidine kinase"/>
    <property type="match status" value="1"/>
</dbReference>
<proteinExistence type="predicted"/>
<dbReference type="SMART" id="SM00065">
    <property type="entry name" value="GAF"/>
    <property type="match status" value="1"/>
</dbReference>
<comment type="caution">
    <text evidence="9">The sequence shown here is derived from an EMBL/GenBank/DDBJ whole genome shotgun (WGS) entry which is preliminary data.</text>
</comment>
<dbReference type="Gene3D" id="3.30.565.10">
    <property type="entry name" value="Histidine kinase-like ATPase, C-terminal domain"/>
    <property type="match status" value="1"/>
</dbReference>
<dbReference type="Gene3D" id="3.30.450.40">
    <property type="match status" value="1"/>
</dbReference>
<reference evidence="9 10" key="1">
    <citation type="submission" date="2024-08" db="EMBL/GenBank/DDBJ databases">
        <title>Draft Genome Sequence of Legionella lytica strain DSB2004, Isolated From a Fire Sprinkler System.</title>
        <authorList>
            <person name="Everhart A.D."/>
            <person name="Kidane D.T."/>
            <person name="Farone A.L."/>
            <person name="Farone M.B."/>
        </authorList>
    </citation>
    <scope>NUCLEOTIDE SEQUENCE [LARGE SCALE GENOMIC DNA]</scope>
    <source>
        <strain evidence="9 10">DSB2004</strain>
    </source>
</reference>
<keyword evidence="4" id="KW-0808">Transferase</keyword>
<dbReference type="EC" id="2.7.13.3" evidence="2"/>
<sequence length="496" mass="56021">MAKTAHSREPKPLLEGRGAEALTNQSLEALLTELDQLRQEKIHYQKQLDIYEKLHDKDRKDLKNARLERMRVQTVLRENKSWLNGQKEAFQAAMSGLPLTISLKALVDTIIIQTNGTARAAFYRMSAEGTGLYHIVGMPDDYANDINGFKVGPDSLACGLAMYKGEPIITPDVEEDPLWGPLRDLARKHNCRACWSFPIRTKDGPIVGTLGIYFHVPRHPTAQELELAGILTHAAAIIISREQELVERTQVEEALRESEKTLKMLLRLRDEFIGNASHELNTPLTSMMIYAQILEQQFEGAVNSRHTEMVIKLREQVDRLHVLIRDMLDTTRLAEGKLQLKIALFNLHTLIREKAENIQLNTKKHQLVLQLKSIEHIAADEERIGQVLINLISNAIKYSPLGGKVVISSATIDNFVKVSVIDSGIGIPKEDFEKIFERFYRVLSNEAKTFPGMGIGLAICKDIIDMHRGWMEVESQERVGSTLSFIIPIQVIEGNE</sequence>
<name>A0ABW8D5B7_9GAMM</name>
<keyword evidence="9" id="KW-0547">Nucleotide-binding</keyword>
<dbReference type="SUPFAM" id="SSF47384">
    <property type="entry name" value="Homodimeric domain of signal transducing histidine kinase"/>
    <property type="match status" value="1"/>
</dbReference>